<dbReference type="FunFam" id="3.30.70.270:FF:000001">
    <property type="entry name" value="Diguanylate cyclase domain protein"/>
    <property type="match status" value="1"/>
</dbReference>
<reference evidence="4" key="1">
    <citation type="submission" date="2021-01" db="EMBL/GenBank/DDBJ databases">
        <title>Whole genome shotgun sequence of Virgisporangium aliadipatigenens NBRC 105644.</title>
        <authorList>
            <person name="Komaki H."/>
            <person name="Tamura T."/>
        </authorList>
    </citation>
    <scope>NUCLEOTIDE SEQUENCE</scope>
    <source>
        <strain evidence="4">NBRC 105644</strain>
    </source>
</reference>
<evidence type="ECO:0000313" key="4">
    <source>
        <dbReference type="EMBL" id="GIJ46127.1"/>
    </source>
</evidence>
<dbReference type="GO" id="GO:0016020">
    <property type="term" value="C:membrane"/>
    <property type="evidence" value="ECO:0007669"/>
    <property type="project" value="UniProtKB-SubCell"/>
</dbReference>
<dbReference type="CDD" id="cd14014">
    <property type="entry name" value="STKc_PknB_like"/>
    <property type="match status" value="1"/>
</dbReference>
<dbReference type="InterPro" id="IPR003018">
    <property type="entry name" value="GAF"/>
</dbReference>
<dbReference type="SUPFAM" id="SSF52540">
    <property type="entry name" value="P-loop containing nucleoside triphosphate hydrolases"/>
    <property type="match status" value="1"/>
</dbReference>
<dbReference type="SMART" id="SM00267">
    <property type="entry name" value="GGDEF"/>
    <property type="match status" value="1"/>
</dbReference>
<dbReference type="PROSITE" id="PS50011">
    <property type="entry name" value="PROTEIN_KINASE_DOM"/>
    <property type="match status" value="1"/>
</dbReference>
<keyword evidence="4" id="KW-0808">Transferase</keyword>
<dbReference type="InterPro" id="IPR041664">
    <property type="entry name" value="AAA_16"/>
</dbReference>
<dbReference type="SUPFAM" id="SSF56112">
    <property type="entry name" value="Protein kinase-like (PK-like)"/>
    <property type="match status" value="1"/>
</dbReference>
<dbReference type="Pfam" id="PF01590">
    <property type="entry name" value="GAF"/>
    <property type="match status" value="1"/>
</dbReference>
<accession>A0A8J3YKK2</accession>
<dbReference type="Gene3D" id="3.30.450.40">
    <property type="match status" value="1"/>
</dbReference>
<dbReference type="Gene3D" id="3.40.50.300">
    <property type="entry name" value="P-loop containing nucleotide triphosphate hydrolases"/>
    <property type="match status" value="1"/>
</dbReference>
<organism evidence="4 5">
    <name type="scientific">Virgisporangium aliadipatigenens</name>
    <dbReference type="NCBI Taxonomy" id="741659"/>
    <lineage>
        <taxon>Bacteria</taxon>
        <taxon>Bacillati</taxon>
        <taxon>Actinomycetota</taxon>
        <taxon>Actinomycetes</taxon>
        <taxon>Micromonosporales</taxon>
        <taxon>Micromonosporaceae</taxon>
        <taxon>Virgisporangium</taxon>
    </lineage>
</organism>
<dbReference type="SUPFAM" id="SSF55073">
    <property type="entry name" value="Nucleotide cyclase"/>
    <property type="match status" value="1"/>
</dbReference>
<dbReference type="InterPro" id="IPR000719">
    <property type="entry name" value="Prot_kinase_dom"/>
</dbReference>
<dbReference type="InterPro" id="IPR029016">
    <property type="entry name" value="GAF-like_dom_sf"/>
</dbReference>
<dbReference type="Proteomes" id="UP000619260">
    <property type="component" value="Unassembled WGS sequence"/>
</dbReference>
<dbReference type="Pfam" id="PF00990">
    <property type="entry name" value="GGDEF"/>
    <property type="match status" value="1"/>
</dbReference>
<proteinExistence type="predicted"/>
<dbReference type="Pfam" id="PF00069">
    <property type="entry name" value="Pkinase"/>
    <property type="match status" value="1"/>
</dbReference>
<evidence type="ECO:0000259" key="3">
    <source>
        <dbReference type="PROSITE" id="PS50887"/>
    </source>
</evidence>
<keyword evidence="4" id="KW-0723">Serine/threonine-protein kinase</keyword>
<comment type="subcellular location">
    <subcellularLocation>
        <location evidence="1">Membrane</location>
        <topology evidence="1">Single-pass membrane protein</topology>
    </subcellularLocation>
</comment>
<dbReference type="EMBL" id="BOPF01000009">
    <property type="protein sequence ID" value="GIJ46127.1"/>
    <property type="molecule type" value="Genomic_DNA"/>
</dbReference>
<dbReference type="InterPro" id="IPR029787">
    <property type="entry name" value="Nucleotide_cyclase"/>
</dbReference>
<keyword evidence="5" id="KW-1185">Reference proteome</keyword>
<evidence type="ECO:0000256" key="1">
    <source>
        <dbReference type="ARBA" id="ARBA00004167"/>
    </source>
</evidence>
<gene>
    <name evidence="4" type="ORF">Val02_30130</name>
</gene>
<feature type="domain" description="Protein kinase" evidence="2">
    <location>
        <begin position="1"/>
        <end position="256"/>
    </location>
</feature>
<keyword evidence="4" id="KW-0418">Kinase</keyword>
<protein>
    <submittedName>
        <fullName evidence="4">Serine/threonine protein kinase</fullName>
    </submittedName>
</protein>
<name>A0A8J3YKK2_9ACTN</name>
<dbReference type="InterPro" id="IPR043128">
    <property type="entry name" value="Rev_trsase/Diguanyl_cyclase"/>
</dbReference>
<dbReference type="SUPFAM" id="SSF55781">
    <property type="entry name" value="GAF domain-like"/>
    <property type="match status" value="1"/>
</dbReference>
<dbReference type="GO" id="GO:0005524">
    <property type="term" value="F:ATP binding"/>
    <property type="evidence" value="ECO:0007669"/>
    <property type="project" value="InterPro"/>
</dbReference>
<dbReference type="InterPro" id="IPR011009">
    <property type="entry name" value="Kinase-like_dom_sf"/>
</dbReference>
<dbReference type="InterPro" id="IPR027417">
    <property type="entry name" value="P-loop_NTPase"/>
</dbReference>
<sequence length="1633" mass="176525">MGDVLFENERTRVSRAAHAEAGTVIRKEYRGTNAIRRSRHERAVLSRLADLPAVPRLVADEEADPYAITMADTGGKPLSRLLAGGPLSARVLSDLAVDLASAVAALHRRGVVHRDINPGNILVAGTPPRPVLIDYDLATTFVLERPGFTHHKDITGTLPYIAPEQTGRTGWPVDERADLYSLGATLYEMATGSPPFGDGDGDELRLIHDHLTRVPAPPSALNDAVTPILSAVIGRLLEKDPDRRYQSAEGVLYDLRRAQGDAAAFPLGERDFPWRLAAPARPVGRTDAIESLRQSLTDAIAGRLRTVLVSGPGGVGKTVLINELRSSVTAAGGWFVTGKSDQYRQDSASDSLSQALSALGRLLFAEPEEELAATCAHLRAAVGSNAGVIAAAVPEFARLLDTAPEVGADDPAQAQARLQRGAVEVLRAIAESRPLVVVLDDLQWAGPVPVGLLDAVLTDDRLRGVLVIGAYRESDIDSAHPLSALLSRWTGAQTYPPHVRLENLPPEDVRVMLAEMLRIPVPEAAELADSIRPHAGGNPFDTVEFVNALRCDGVLTSTDGGWTWDTRAVRRYIGSGDVLALLTRRLANLPDTARDILLDMASLGGDVELDLLRSALGMAERDDADLTDDLAPALEDGLLVLERGVPASIRFPHDRIQQAAYRSLPEAERRARHLAMARRLAEVPRYHRVAAEHYHAALADLTDPAERARAVPLLRDAAGHARLLANYALMERFLSAAADLLAAGTAPDAGPRARQEVDVERHEALFGVGRFDDADTLYERIERDRTDPILLTRAACVQAGSLMLRGRPADALQLGLGVLAELAHPAPEADELFPEIARGMDMLETWVATSSTEEDVRRGENTDPHTDAVARMLSRMLPAAFFSGSPLMAWLVTSAIRLWAAGGPCAALVGPLAHAAFVTIVVRRDYRTGHAIVERALSVSEALGYEPETSHARMLYALSAGPWFRPLEECVRMAQRAREGLLRGGDLQNAGFTFYATVCGNLECAPTLEEAQVEIDAGMSFVARTGNRHVEAFIVAYRQSARALRGETNGPGDLSDASFDEEAHLASLAANPTAAGNYHILAALVAAVFNDAPALIRHAAVGTAMMPAYEGTHATTVAQFLQALALAAQAREAGPEARAELLAEFDRYHGWTADRAAETPGNFRHLHALLDAERAWLLGDVDGALRAFDTAQHEVESRQRPWQRALVAERLGRFHLSRGLEYAGRTALREAHRHYQRWGATAKVEQLAGEFPFLRAVDEPRTDTRRPSNFRSSSAVSSQTMDIVAILRASQALSSETNLNRLQNSVNDVLCSLTGANSARLVIRAPDDGWYLPQAGQRLLLTDPAHAGLVPQSVLRYVERTQQPLVVDDATRDDRFSHDPYLAELSTCALLVVPVQSPGGPYAMLLLENRVSRSAFGTNGLEAVQLIAGQLTVSLENALVHAELERKVAERTSALEAANEQLELLAVTDPLTGLANRRRLTEFLETDWRRSLRSAAPIAIAMIDIDHFKQYNDFYGHPAGDACLRTIAGTIGRNVRETDMVTRYGGEEFAVVMPNTDEAAAVAVAERVRAAVAALAEPHERSTCGTVTISIGVAAAVPSAAVATPEQLLKSADAELYEAKRQGRNRVVSPSST</sequence>
<feature type="domain" description="GGDEF" evidence="3">
    <location>
        <begin position="1496"/>
        <end position="1632"/>
    </location>
</feature>
<dbReference type="PANTHER" id="PTHR43642">
    <property type="entry name" value="HYBRID SIGNAL TRANSDUCTION HISTIDINE KINASE G"/>
    <property type="match status" value="1"/>
</dbReference>
<dbReference type="SMART" id="SM00220">
    <property type="entry name" value="S_TKc"/>
    <property type="match status" value="1"/>
</dbReference>
<dbReference type="RefSeq" id="WP_203899656.1">
    <property type="nucleotide sequence ID" value="NZ_BOPF01000009.1"/>
</dbReference>
<dbReference type="Pfam" id="PF13191">
    <property type="entry name" value="AAA_16"/>
    <property type="match status" value="1"/>
</dbReference>
<dbReference type="Gene3D" id="1.10.510.10">
    <property type="entry name" value="Transferase(Phosphotransferase) domain 1"/>
    <property type="match status" value="1"/>
</dbReference>
<dbReference type="SMART" id="SM00065">
    <property type="entry name" value="GAF"/>
    <property type="match status" value="1"/>
</dbReference>
<dbReference type="PROSITE" id="PS50887">
    <property type="entry name" value="GGDEF"/>
    <property type="match status" value="1"/>
</dbReference>
<dbReference type="NCBIfam" id="TIGR00254">
    <property type="entry name" value="GGDEF"/>
    <property type="match status" value="1"/>
</dbReference>
<dbReference type="PANTHER" id="PTHR43642:SF1">
    <property type="entry name" value="HYBRID SIGNAL TRANSDUCTION HISTIDINE KINASE G"/>
    <property type="match status" value="1"/>
</dbReference>
<evidence type="ECO:0000259" key="2">
    <source>
        <dbReference type="PROSITE" id="PS50011"/>
    </source>
</evidence>
<dbReference type="CDD" id="cd01949">
    <property type="entry name" value="GGDEF"/>
    <property type="match status" value="1"/>
</dbReference>
<dbReference type="InterPro" id="IPR000160">
    <property type="entry name" value="GGDEF_dom"/>
</dbReference>
<comment type="caution">
    <text evidence="4">The sequence shown here is derived from an EMBL/GenBank/DDBJ whole genome shotgun (WGS) entry which is preliminary data.</text>
</comment>
<dbReference type="InterPro" id="IPR053159">
    <property type="entry name" value="Hybrid_Histidine_Kinase"/>
</dbReference>
<dbReference type="GO" id="GO:0004674">
    <property type="term" value="F:protein serine/threonine kinase activity"/>
    <property type="evidence" value="ECO:0007669"/>
    <property type="project" value="UniProtKB-KW"/>
</dbReference>
<evidence type="ECO:0000313" key="5">
    <source>
        <dbReference type="Proteomes" id="UP000619260"/>
    </source>
</evidence>
<dbReference type="Gene3D" id="3.30.70.270">
    <property type="match status" value="1"/>
</dbReference>